<dbReference type="PANTHER" id="PTHR44196">
    <property type="entry name" value="DEHYDROGENASE/REDUCTASE SDR FAMILY MEMBER 7B"/>
    <property type="match status" value="1"/>
</dbReference>
<organism evidence="4 5">
    <name type="scientific">Nonomuraea terrae</name>
    <dbReference type="NCBI Taxonomy" id="2530383"/>
    <lineage>
        <taxon>Bacteria</taxon>
        <taxon>Bacillati</taxon>
        <taxon>Actinomycetota</taxon>
        <taxon>Actinomycetes</taxon>
        <taxon>Streptosporangiales</taxon>
        <taxon>Streptosporangiaceae</taxon>
        <taxon>Nonomuraea</taxon>
    </lineage>
</organism>
<dbReference type="RefSeq" id="WP_132618410.1">
    <property type="nucleotide sequence ID" value="NZ_SMKQ01000137.1"/>
</dbReference>
<name>A0A4R4YBE5_9ACTN</name>
<comment type="similarity">
    <text evidence="1 3">Belongs to the short-chain dehydrogenases/reductases (SDR) family.</text>
</comment>
<dbReference type="PRINTS" id="PR00080">
    <property type="entry name" value="SDRFAMILY"/>
</dbReference>
<evidence type="ECO:0000256" key="2">
    <source>
        <dbReference type="ARBA" id="ARBA00023002"/>
    </source>
</evidence>
<dbReference type="PANTHER" id="PTHR44196:SF1">
    <property type="entry name" value="DEHYDROGENASE_REDUCTASE SDR FAMILY MEMBER 7B"/>
    <property type="match status" value="1"/>
</dbReference>
<dbReference type="EMBL" id="SMKQ01000137">
    <property type="protein sequence ID" value="TDD41776.1"/>
    <property type="molecule type" value="Genomic_DNA"/>
</dbReference>
<evidence type="ECO:0000256" key="1">
    <source>
        <dbReference type="ARBA" id="ARBA00006484"/>
    </source>
</evidence>
<accession>A0A4R4YBE5</accession>
<dbReference type="AlphaFoldDB" id="A0A4R4YBE5"/>
<dbReference type="Gene3D" id="3.40.50.720">
    <property type="entry name" value="NAD(P)-binding Rossmann-like Domain"/>
    <property type="match status" value="1"/>
</dbReference>
<dbReference type="SUPFAM" id="SSF51735">
    <property type="entry name" value="NAD(P)-binding Rossmann-fold domains"/>
    <property type="match status" value="1"/>
</dbReference>
<dbReference type="Proteomes" id="UP000295302">
    <property type="component" value="Unassembled WGS sequence"/>
</dbReference>
<evidence type="ECO:0000313" key="5">
    <source>
        <dbReference type="Proteomes" id="UP000295302"/>
    </source>
</evidence>
<protein>
    <submittedName>
        <fullName evidence="4">SDR family oxidoreductase</fullName>
    </submittedName>
</protein>
<dbReference type="InterPro" id="IPR002347">
    <property type="entry name" value="SDR_fam"/>
</dbReference>
<keyword evidence="5" id="KW-1185">Reference proteome</keyword>
<comment type="caution">
    <text evidence="4">The sequence shown here is derived from an EMBL/GenBank/DDBJ whole genome shotgun (WGS) entry which is preliminary data.</text>
</comment>
<dbReference type="FunFam" id="3.40.50.720:FF:000047">
    <property type="entry name" value="NADP-dependent L-serine/L-allo-threonine dehydrogenase"/>
    <property type="match status" value="1"/>
</dbReference>
<dbReference type="Pfam" id="PF00106">
    <property type="entry name" value="adh_short"/>
    <property type="match status" value="1"/>
</dbReference>
<evidence type="ECO:0000256" key="3">
    <source>
        <dbReference type="RuleBase" id="RU000363"/>
    </source>
</evidence>
<dbReference type="PRINTS" id="PR00081">
    <property type="entry name" value="GDHRDH"/>
</dbReference>
<dbReference type="PROSITE" id="PS00061">
    <property type="entry name" value="ADH_SHORT"/>
    <property type="match status" value="1"/>
</dbReference>
<sequence length="251" mass="25872">MTSQSSLAGRRAVVTGASSGIGAATARLLATQGARVALVARRQDRLDALHAEIKDAGGFAVPIVLDLAADTVEAGARLAARELGGLDLVVNAAGILSPGPVLGGPTDSWERQIDLNLTGLLRLSRALLPELVAAASAGGAADLVNVSSAAATQVEPGAPVYAATKAAVSHLSRHLRMELAPHDVRVTDLRPGMVLTELLSGSEMGVAWTEDMKKRIDPLTADDVAQVIAFAVGQPRHVNLPEIVVMPAKQT</sequence>
<dbReference type="GO" id="GO:0016616">
    <property type="term" value="F:oxidoreductase activity, acting on the CH-OH group of donors, NAD or NADP as acceptor"/>
    <property type="evidence" value="ECO:0007669"/>
    <property type="project" value="UniProtKB-ARBA"/>
</dbReference>
<dbReference type="InterPro" id="IPR036291">
    <property type="entry name" value="NAD(P)-bd_dom_sf"/>
</dbReference>
<evidence type="ECO:0000313" key="4">
    <source>
        <dbReference type="EMBL" id="TDD41776.1"/>
    </source>
</evidence>
<proteinExistence type="inferred from homology"/>
<dbReference type="GO" id="GO:0016020">
    <property type="term" value="C:membrane"/>
    <property type="evidence" value="ECO:0007669"/>
    <property type="project" value="TreeGrafter"/>
</dbReference>
<dbReference type="InterPro" id="IPR020904">
    <property type="entry name" value="Sc_DH/Rdtase_CS"/>
</dbReference>
<gene>
    <name evidence="4" type="ORF">E1286_32085</name>
</gene>
<reference evidence="4 5" key="1">
    <citation type="submission" date="2019-03" db="EMBL/GenBank/DDBJ databases">
        <title>Draft genome sequences of novel Actinobacteria.</title>
        <authorList>
            <person name="Sahin N."/>
            <person name="Ay H."/>
            <person name="Saygin H."/>
        </authorList>
    </citation>
    <scope>NUCLEOTIDE SEQUENCE [LARGE SCALE GENOMIC DNA]</scope>
    <source>
        <strain evidence="4 5">CH32</strain>
    </source>
</reference>
<dbReference type="OrthoDB" id="9775296at2"/>
<keyword evidence="2" id="KW-0560">Oxidoreductase</keyword>